<feature type="region of interest" description="Disordered" evidence="1">
    <location>
        <begin position="172"/>
        <end position="199"/>
    </location>
</feature>
<feature type="compositionally biased region" description="Basic and acidic residues" evidence="1">
    <location>
        <begin position="173"/>
        <end position="189"/>
    </location>
</feature>
<gene>
    <name evidence="2" type="ORF">M5K25_005992</name>
</gene>
<evidence type="ECO:0000313" key="2">
    <source>
        <dbReference type="EMBL" id="KAL0922033.1"/>
    </source>
</evidence>
<dbReference type="EMBL" id="JANQDX010000006">
    <property type="protein sequence ID" value="KAL0922033.1"/>
    <property type="molecule type" value="Genomic_DNA"/>
</dbReference>
<name>A0ABD0VHP6_DENTH</name>
<evidence type="ECO:0000313" key="3">
    <source>
        <dbReference type="Proteomes" id="UP001552299"/>
    </source>
</evidence>
<comment type="caution">
    <text evidence="2">The sequence shown here is derived from an EMBL/GenBank/DDBJ whole genome shotgun (WGS) entry which is preliminary data.</text>
</comment>
<dbReference type="AlphaFoldDB" id="A0ABD0VHP6"/>
<sequence>MMRTSAGNLGASITGGVRMVGGMMISPIKIPWFRHPGPSWSLVYLVRGGSRPNLTEGSLSAAMGCVVQRYLVDWGGFCALSIISYQFITQIFKAIGELTSSGHDRNLVVPFGGEPPGSEGPGSGGVALCYCLPIALYSHIFCSKISAAPRRRPRVGTASGCVKPSRPPIKAVTKLEREKRERSSLSREKRVGKRGKGGDVHGNHSFSAFSKSFANLNYPLYWELECRSGNRSLEGGTDTRAGGDRYCSGYCFKTRLSLSEDQEHRLNVPKIEL</sequence>
<evidence type="ECO:0000256" key="1">
    <source>
        <dbReference type="SAM" id="MobiDB-lite"/>
    </source>
</evidence>
<reference evidence="2 3" key="1">
    <citation type="journal article" date="2024" name="Plant Biotechnol. J.">
        <title>Dendrobium thyrsiflorum genome and its molecular insights into genes involved in important horticultural traits.</title>
        <authorList>
            <person name="Chen B."/>
            <person name="Wang J.Y."/>
            <person name="Zheng P.J."/>
            <person name="Li K.L."/>
            <person name="Liang Y.M."/>
            <person name="Chen X.F."/>
            <person name="Zhang C."/>
            <person name="Zhao X."/>
            <person name="He X."/>
            <person name="Zhang G.Q."/>
            <person name="Liu Z.J."/>
            <person name="Xu Q."/>
        </authorList>
    </citation>
    <scope>NUCLEOTIDE SEQUENCE [LARGE SCALE GENOMIC DNA]</scope>
    <source>
        <strain evidence="2">GZMU011</strain>
    </source>
</reference>
<protein>
    <submittedName>
        <fullName evidence="2">Uncharacterized protein</fullName>
    </submittedName>
</protein>
<organism evidence="2 3">
    <name type="scientific">Dendrobium thyrsiflorum</name>
    <name type="common">Pinecone-like raceme dendrobium</name>
    <name type="synonym">Orchid</name>
    <dbReference type="NCBI Taxonomy" id="117978"/>
    <lineage>
        <taxon>Eukaryota</taxon>
        <taxon>Viridiplantae</taxon>
        <taxon>Streptophyta</taxon>
        <taxon>Embryophyta</taxon>
        <taxon>Tracheophyta</taxon>
        <taxon>Spermatophyta</taxon>
        <taxon>Magnoliopsida</taxon>
        <taxon>Liliopsida</taxon>
        <taxon>Asparagales</taxon>
        <taxon>Orchidaceae</taxon>
        <taxon>Epidendroideae</taxon>
        <taxon>Malaxideae</taxon>
        <taxon>Dendrobiinae</taxon>
        <taxon>Dendrobium</taxon>
    </lineage>
</organism>
<dbReference type="Proteomes" id="UP001552299">
    <property type="component" value="Unassembled WGS sequence"/>
</dbReference>
<keyword evidence="3" id="KW-1185">Reference proteome</keyword>
<accession>A0ABD0VHP6</accession>
<proteinExistence type="predicted"/>